<name>I8TBW1_9GAMM</name>
<keyword evidence="2" id="KW-1185">Reference proteome</keyword>
<gene>
    <name evidence="1" type="ORF">WQQ_15220</name>
</gene>
<evidence type="ECO:0000313" key="1">
    <source>
        <dbReference type="EMBL" id="EIT71385.1"/>
    </source>
</evidence>
<proteinExistence type="predicted"/>
<comment type="caution">
    <text evidence="1">The sequence shown here is derived from an EMBL/GenBank/DDBJ whole genome shotgun (WGS) entry which is preliminary data.</text>
</comment>
<dbReference type="Proteomes" id="UP000003704">
    <property type="component" value="Unassembled WGS sequence"/>
</dbReference>
<accession>I8TBW1</accession>
<dbReference type="EMBL" id="AKGD01000001">
    <property type="protein sequence ID" value="EIT71385.1"/>
    <property type="molecule type" value="Genomic_DNA"/>
</dbReference>
<organism evidence="1 2">
    <name type="scientific">Hydrocarboniphaga effusa AP103</name>
    <dbReference type="NCBI Taxonomy" id="1172194"/>
    <lineage>
        <taxon>Bacteria</taxon>
        <taxon>Pseudomonadati</taxon>
        <taxon>Pseudomonadota</taxon>
        <taxon>Gammaproteobacteria</taxon>
        <taxon>Nevskiales</taxon>
        <taxon>Nevskiaceae</taxon>
        <taxon>Hydrocarboniphaga</taxon>
    </lineage>
</organism>
<evidence type="ECO:0000313" key="2">
    <source>
        <dbReference type="Proteomes" id="UP000003704"/>
    </source>
</evidence>
<reference evidence="1 2" key="1">
    <citation type="journal article" date="2012" name="J. Bacteriol.">
        <title>Genome Sequence of n-Alkane-Degrading Hydrocarboniphaga effusa Strain AP103T (ATCC BAA-332T).</title>
        <authorList>
            <person name="Chang H.K."/>
            <person name="Zylstra G.J."/>
            <person name="Chae J.C."/>
        </authorList>
    </citation>
    <scope>NUCLEOTIDE SEQUENCE [LARGE SCALE GENOMIC DNA]</scope>
    <source>
        <strain evidence="1 2">AP103</strain>
    </source>
</reference>
<protein>
    <submittedName>
        <fullName evidence="1">Uncharacterized protein</fullName>
    </submittedName>
</protein>
<dbReference type="AlphaFoldDB" id="I8TBW1"/>
<sequence>MKPQITAQAFELDFALQGASKELRHEAADHKVLVTGVKWFVGLQRSCGMKPQITSTMIVSDEPLPSLLQRSCGMKPQITRASAPVASNARRKLQRSCGMKPQITC</sequence>